<sequence length="146" mass="16155">MLKPNSLLYLLFERTENSQNQTFLFFVLYSLNSKIMKKRYLLGLFAIAAMTLFSTSASAQEKKTEAGKVIQKTGKAVEKGANAVGNKTAEVAVKGSAKVADQTYKGKMAPDGTNVYIDGKNRKYYVNKKGAKVYLKASEIKNRPVQ</sequence>
<keyword evidence="2" id="KW-1185">Reference proteome</keyword>
<name>A0A286A0S2_9SPHI</name>
<gene>
    <name evidence="1" type="ORF">SAMN06297358_2465</name>
</gene>
<dbReference type="AlphaFoldDB" id="A0A286A0S2"/>
<organism evidence="1 2">
    <name type="scientific">Pedobacter xixiisoli</name>
    <dbReference type="NCBI Taxonomy" id="1476464"/>
    <lineage>
        <taxon>Bacteria</taxon>
        <taxon>Pseudomonadati</taxon>
        <taxon>Bacteroidota</taxon>
        <taxon>Sphingobacteriia</taxon>
        <taxon>Sphingobacteriales</taxon>
        <taxon>Sphingobacteriaceae</taxon>
        <taxon>Pedobacter</taxon>
    </lineage>
</organism>
<evidence type="ECO:0000313" key="1">
    <source>
        <dbReference type="EMBL" id="SOD15471.1"/>
    </source>
</evidence>
<proteinExistence type="predicted"/>
<dbReference type="EMBL" id="OCMT01000002">
    <property type="protein sequence ID" value="SOD15471.1"/>
    <property type="molecule type" value="Genomic_DNA"/>
</dbReference>
<evidence type="ECO:0000313" key="2">
    <source>
        <dbReference type="Proteomes" id="UP000219281"/>
    </source>
</evidence>
<dbReference type="Proteomes" id="UP000219281">
    <property type="component" value="Unassembled WGS sequence"/>
</dbReference>
<protein>
    <submittedName>
        <fullName evidence="1">Uncharacterized protein</fullName>
    </submittedName>
</protein>
<accession>A0A286A0S2</accession>
<reference evidence="2" key="1">
    <citation type="submission" date="2017-09" db="EMBL/GenBank/DDBJ databases">
        <authorList>
            <person name="Varghese N."/>
            <person name="Submissions S."/>
        </authorList>
    </citation>
    <scope>NUCLEOTIDE SEQUENCE [LARGE SCALE GENOMIC DNA]</scope>
    <source>
        <strain evidence="2">CGMCC 1.12803</strain>
    </source>
</reference>